<keyword evidence="3" id="KW-1185">Reference proteome</keyword>
<dbReference type="STRING" id="71784.A0A1Y2ASB3"/>
<dbReference type="InterPro" id="IPR016181">
    <property type="entry name" value="Acyl_CoA_acyltransferase"/>
</dbReference>
<dbReference type="InterPro" id="IPR000182">
    <property type="entry name" value="GNAT_dom"/>
</dbReference>
<dbReference type="EMBL" id="MCFC01000057">
    <property type="protein sequence ID" value="ORY25453.1"/>
    <property type="molecule type" value="Genomic_DNA"/>
</dbReference>
<feature type="domain" description="N-acetyltransferase" evidence="1">
    <location>
        <begin position="30"/>
        <end position="197"/>
    </location>
</feature>
<accession>A0A1Y2ASB3</accession>
<reference evidence="2 3" key="1">
    <citation type="submission" date="2016-07" db="EMBL/GenBank/DDBJ databases">
        <title>Pervasive Adenine N6-methylation of Active Genes in Fungi.</title>
        <authorList>
            <consortium name="DOE Joint Genome Institute"/>
            <person name="Mondo S.J."/>
            <person name="Dannebaum R.O."/>
            <person name="Kuo R.C."/>
            <person name="Labutti K."/>
            <person name="Haridas S."/>
            <person name="Kuo A."/>
            <person name="Salamov A."/>
            <person name="Ahrendt S.R."/>
            <person name="Lipzen A."/>
            <person name="Sullivan W."/>
            <person name="Andreopoulos W.B."/>
            <person name="Clum A."/>
            <person name="Lindquist E."/>
            <person name="Daum C."/>
            <person name="Ramamoorthy G.K."/>
            <person name="Gryganskyi A."/>
            <person name="Culley D."/>
            <person name="Magnuson J.K."/>
            <person name="James T.Y."/>
            <person name="O'Malley M.A."/>
            <person name="Stajich J.E."/>
            <person name="Spatafora J.W."/>
            <person name="Visel A."/>
            <person name="Grigoriev I.V."/>
        </authorList>
    </citation>
    <scope>NUCLEOTIDE SEQUENCE [LARGE SCALE GENOMIC DNA]</scope>
    <source>
        <strain evidence="2 3">68-887.2</strain>
    </source>
</reference>
<evidence type="ECO:0000259" key="1">
    <source>
        <dbReference type="Pfam" id="PF13302"/>
    </source>
</evidence>
<dbReference type="GO" id="GO:0016747">
    <property type="term" value="F:acyltransferase activity, transferring groups other than amino-acyl groups"/>
    <property type="evidence" value="ECO:0007669"/>
    <property type="project" value="InterPro"/>
</dbReference>
<dbReference type="InParanoid" id="A0A1Y2ASB3"/>
<dbReference type="InterPro" id="IPR051531">
    <property type="entry name" value="N-acetyltransferase"/>
</dbReference>
<gene>
    <name evidence="2" type="ORF">BCR39DRAFT_287489</name>
</gene>
<organism evidence="2 3">
    <name type="scientific">Naematelia encephala</name>
    <dbReference type="NCBI Taxonomy" id="71784"/>
    <lineage>
        <taxon>Eukaryota</taxon>
        <taxon>Fungi</taxon>
        <taxon>Dikarya</taxon>
        <taxon>Basidiomycota</taxon>
        <taxon>Agaricomycotina</taxon>
        <taxon>Tremellomycetes</taxon>
        <taxon>Tremellales</taxon>
        <taxon>Naemateliaceae</taxon>
        <taxon>Naematelia</taxon>
    </lineage>
</organism>
<comment type="caution">
    <text evidence="2">The sequence shown here is derived from an EMBL/GenBank/DDBJ whole genome shotgun (WGS) entry which is preliminary data.</text>
</comment>
<sequence>MQSTTLSNRLQGVQWNTEHDEPYIFVNEHVRITPIRSSDVDMFVEHFNEPLVNGNPPGSPPMMTREKAAEGVPKRAREAMPAIDALRRGEDAMEACPFSIIRSYPEGAMMGYLGMHSSNHPLPPPEHPSTDYPWTNKTWDVWYNMSPRYTGKGYTKAAVKALIESYMAPIMRLTHVGAGVNVDHVVSRAILTGCGLQEEFRYERFRPNVDPIPRIKMVRRLNQSDYD</sequence>
<dbReference type="PANTHER" id="PTHR43792">
    <property type="entry name" value="GNAT FAMILY, PUTATIVE (AFU_ORTHOLOGUE AFUA_3G00765)-RELATED-RELATED"/>
    <property type="match status" value="1"/>
</dbReference>
<dbReference type="Pfam" id="PF13302">
    <property type="entry name" value="Acetyltransf_3"/>
    <property type="match status" value="1"/>
</dbReference>
<evidence type="ECO:0000313" key="3">
    <source>
        <dbReference type="Proteomes" id="UP000193986"/>
    </source>
</evidence>
<dbReference type="Gene3D" id="3.40.630.30">
    <property type="match status" value="1"/>
</dbReference>
<dbReference type="SUPFAM" id="SSF55729">
    <property type="entry name" value="Acyl-CoA N-acyltransferases (Nat)"/>
    <property type="match status" value="1"/>
</dbReference>
<dbReference type="OrthoDB" id="630895at2759"/>
<dbReference type="AlphaFoldDB" id="A0A1Y2ASB3"/>
<evidence type="ECO:0000313" key="2">
    <source>
        <dbReference type="EMBL" id="ORY25453.1"/>
    </source>
</evidence>
<name>A0A1Y2ASB3_9TREE</name>
<protein>
    <recommendedName>
        <fullName evidence="1">N-acetyltransferase domain-containing protein</fullName>
    </recommendedName>
</protein>
<proteinExistence type="predicted"/>
<dbReference type="Proteomes" id="UP000193986">
    <property type="component" value="Unassembled WGS sequence"/>
</dbReference>